<dbReference type="Proteomes" id="UP000516428">
    <property type="component" value="Chromosome"/>
</dbReference>
<proteinExistence type="predicted"/>
<protein>
    <submittedName>
        <fullName evidence="2">Uncharacterized protein</fullName>
    </submittedName>
</protein>
<reference evidence="2 3" key="1">
    <citation type="submission" date="2020-09" db="EMBL/GenBank/DDBJ databases">
        <title>A novel species.</title>
        <authorList>
            <person name="Gao J."/>
        </authorList>
    </citation>
    <scope>NUCLEOTIDE SEQUENCE [LARGE SCALE GENOMIC DNA]</scope>
    <source>
        <strain evidence="2 3">CRXT-Y-14</strain>
    </source>
</reference>
<evidence type="ECO:0000256" key="1">
    <source>
        <dbReference type="SAM" id="MobiDB-lite"/>
    </source>
</evidence>
<feature type="compositionally biased region" description="Basic and acidic residues" evidence="1">
    <location>
        <begin position="135"/>
        <end position="146"/>
    </location>
</feature>
<name>A0A7H1B4V9_9ACTN</name>
<feature type="region of interest" description="Disordered" evidence="1">
    <location>
        <begin position="131"/>
        <end position="153"/>
    </location>
</feature>
<sequence>MLPADMVGGPSATRAANLEVTSEALTTFQKRVNTVLSDLDASAGNPNKVGAQTINKSSLHNEGALAFPEAEDLFKQYHAVHRELVTLSKTLNLQIEAIGIAVQGAHRGFDNLEEDQRRRFWAIQTEVDQLQRTQEAQREGTKRTNDATKGGGF</sequence>
<dbReference type="KEGG" id="sxn:IAG42_09085"/>
<keyword evidence="3" id="KW-1185">Reference proteome</keyword>
<accession>A0A7H1B4V9</accession>
<evidence type="ECO:0000313" key="3">
    <source>
        <dbReference type="Proteomes" id="UP000516428"/>
    </source>
</evidence>
<dbReference type="EMBL" id="CP061281">
    <property type="protein sequence ID" value="QNS03764.1"/>
    <property type="molecule type" value="Genomic_DNA"/>
</dbReference>
<gene>
    <name evidence="2" type="ORF">IAG42_09085</name>
</gene>
<organism evidence="2 3">
    <name type="scientific">Streptomyces xanthii</name>
    <dbReference type="NCBI Taxonomy" id="2768069"/>
    <lineage>
        <taxon>Bacteria</taxon>
        <taxon>Bacillati</taxon>
        <taxon>Actinomycetota</taxon>
        <taxon>Actinomycetes</taxon>
        <taxon>Kitasatosporales</taxon>
        <taxon>Streptomycetaceae</taxon>
        <taxon>Streptomyces</taxon>
    </lineage>
</organism>
<dbReference type="RefSeq" id="WP_188336515.1">
    <property type="nucleotide sequence ID" value="NZ_CP061281.1"/>
</dbReference>
<dbReference type="AlphaFoldDB" id="A0A7H1B4V9"/>
<evidence type="ECO:0000313" key="2">
    <source>
        <dbReference type="EMBL" id="QNS03764.1"/>
    </source>
</evidence>